<proteinExistence type="predicted"/>
<name>A0A8H7QKP1_9FUNG</name>
<dbReference type="GO" id="GO:0055085">
    <property type="term" value="P:transmembrane transport"/>
    <property type="evidence" value="ECO:0007669"/>
    <property type="project" value="InterPro"/>
</dbReference>
<keyword evidence="2 5" id="KW-0812">Transmembrane</keyword>
<feature type="transmembrane region" description="Helical" evidence="5">
    <location>
        <begin position="215"/>
        <end position="233"/>
    </location>
</feature>
<evidence type="ECO:0000256" key="1">
    <source>
        <dbReference type="ARBA" id="ARBA00004141"/>
    </source>
</evidence>
<evidence type="ECO:0000256" key="5">
    <source>
        <dbReference type="SAM" id="Phobius"/>
    </source>
</evidence>
<keyword evidence="4 5" id="KW-0472">Membrane</keyword>
<dbReference type="EMBL" id="JAEPRC010000587">
    <property type="protein sequence ID" value="KAG2194429.1"/>
    <property type="molecule type" value="Genomic_DNA"/>
</dbReference>
<comment type="subcellular location">
    <subcellularLocation>
        <location evidence="1">Membrane</location>
        <topology evidence="1">Multi-pass membrane protein</topology>
    </subcellularLocation>
</comment>
<comment type="caution">
    <text evidence="7">The sequence shown here is derived from an EMBL/GenBank/DDBJ whole genome shotgun (WGS) entry which is preliminary data.</text>
</comment>
<evidence type="ECO:0000313" key="7">
    <source>
        <dbReference type="EMBL" id="KAG2194429.1"/>
    </source>
</evidence>
<dbReference type="PANTHER" id="PTHR11814">
    <property type="entry name" value="SULFATE TRANSPORTER"/>
    <property type="match status" value="1"/>
</dbReference>
<organism evidence="7 8">
    <name type="scientific">Mucor plumbeus</name>
    <dbReference type="NCBI Taxonomy" id="97098"/>
    <lineage>
        <taxon>Eukaryota</taxon>
        <taxon>Fungi</taxon>
        <taxon>Fungi incertae sedis</taxon>
        <taxon>Mucoromycota</taxon>
        <taxon>Mucoromycotina</taxon>
        <taxon>Mucoromycetes</taxon>
        <taxon>Mucorales</taxon>
        <taxon>Mucorineae</taxon>
        <taxon>Mucoraceae</taxon>
        <taxon>Mucor</taxon>
    </lineage>
</organism>
<dbReference type="CDD" id="cd07042">
    <property type="entry name" value="STAS_SulP_like_sulfate_transporter"/>
    <property type="match status" value="1"/>
</dbReference>
<dbReference type="OrthoDB" id="288203at2759"/>
<dbReference type="InterPro" id="IPR002645">
    <property type="entry name" value="STAS_dom"/>
</dbReference>
<dbReference type="Gene3D" id="3.30.750.24">
    <property type="entry name" value="STAS domain"/>
    <property type="match status" value="1"/>
</dbReference>
<feature type="transmembrane region" description="Helical" evidence="5">
    <location>
        <begin position="372"/>
        <end position="391"/>
    </location>
</feature>
<dbReference type="Proteomes" id="UP000650833">
    <property type="component" value="Unassembled WGS sequence"/>
</dbReference>
<protein>
    <recommendedName>
        <fullName evidence="6">STAS domain-containing protein</fullName>
    </recommendedName>
</protein>
<gene>
    <name evidence="7" type="ORF">INT46_003498</name>
</gene>
<keyword evidence="3 5" id="KW-1133">Transmembrane helix</keyword>
<evidence type="ECO:0000256" key="2">
    <source>
        <dbReference type="ARBA" id="ARBA00022692"/>
    </source>
</evidence>
<dbReference type="Pfam" id="PF00916">
    <property type="entry name" value="Sulfate_transp"/>
    <property type="match status" value="1"/>
</dbReference>
<evidence type="ECO:0000313" key="8">
    <source>
        <dbReference type="Proteomes" id="UP000650833"/>
    </source>
</evidence>
<feature type="transmembrane region" description="Helical" evidence="5">
    <location>
        <begin position="105"/>
        <end position="123"/>
    </location>
</feature>
<dbReference type="NCBIfam" id="TIGR00815">
    <property type="entry name" value="sulP"/>
    <property type="match status" value="1"/>
</dbReference>
<feature type="transmembrane region" description="Helical" evidence="5">
    <location>
        <begin position="135"/>
        <end position="156"/>
    </location>
</feature>
<feature type="transmembrane region" description="Helical" evidence="5">
    <location>
        <begin position="245"/>
        <end position="268"/>
    </location>
</feature>
<feature type="transmembrane region" description="Helical" evidence="5">
    <location>
        <begin position="428"/>
        <end position="446"/>
    </location>
</feature>
<feature type="domain" description="STAS" evidence="6">
    <location>
        <begin position="526"/>
        <end position="656"/>
    </location>
</feature>
<dbReference type="AlphaFoldDB" id="A0A8H7QKP1"/>
<dbReference type="InterPro" id="IPR001902">
    <property type="entry name" value="SLC26A/SulP_fam"/>
</dbReference>
<dbReference type="PROSITE" id="PS50801">
    <property type="entry name" value="STAS"/>
    <property type="match status" value="1"/>
</dbReference>
<evidence type="ECO:0000259" key="6">
    <source>
        <dbReference type="PROSITE" id="PS50801"/>
    </source>
</evidence>
<feature type="transmembrane region" description="Helical" evidence="5">
    <location>
        <begin position="55"/>
        <end position="75"/>
    </location>
</feature>
<accession>A0A8H7QKP1</accession>
<feature type="transmembrane region" description="Helical" evidence="5">
    <location>
        <begin position="299"/>
        <end position="319"/>
    </location>
</feature>
<feature type="transmembrane region" description="Helical" evidence="5">
    <location>
        <begin position="82"/>
        <end position="99"/>
    </location>
</feature>
<keyword evidence="8" id="KW-1185">Reference proteome</keyword>
<sequence>MKGSIVIDYIPVPFKIKTKKFFKLLPNFFKSYFSSIFPILRWIHRYNLTWLVQDLIAGITVGIVIVPQSMAYAKIANLEPQYGLYTSFVGVTLYCFFGTSKDISIGPISTVSLLVSSVVNSVIKVNPSITPSEIAVTLGLFAGIIMIIISFFRLGILVDFIPEPAIAGYMTGSAITIVLSQWPKLFGIPDVSTHASPYLIFGNVLAKLPHTQLDVAFGLTSLIFLYSVRFLCGRCTCKSHVLQKAVFLFGIMRNGLIVIVGTFISFMISRGKSTSPISVIQSVPAGFDAMGVPTLHFDILSEAGGIFPSIVLILILEHISVAKSFGRIYDYQINPDQEILAIGLSNIVGSFFGGYPSTGAFSRTAIMARSGARTPIAGIFSGAIVVLALYALTPAFYYIPDAVLAAVVIHAVSDLASGSKYLKELWHASYTEFFVWISAVIVTIFVDVQTGIYAAVGLSLILMLYKLARPPIKTLTRISAQNDDSYNKPATCEMLLDTQNNKSITDFLTDKDKHYIYVDEADPNFSDYITALPSGIIILKLCNSILYPNAEYISDSIVHIIKQKTRCGNTADMNKSDRDRAWNHSTQLQDFDALQLPVLESIVLDFGAVCSLDATALQILATTRDTVDRYAGRSTEWHFTGIQNESVRRSLLYTGFGSYCQLSESISSGNCSLISLASANDHPIPSSSTASPKLPMQKIVAKHQQGLDSRNFIYDLETGSTTNMGEAATGVNSCDNAMPMENINNNITPYTPIDRFPCFHWDVDSAVRSICKRWHEKTQKSLKIEKMGTGIPIN</sequence>
<dbReference type="Pfam" id="PF01740">
    <property type="entry name" value="STAS"/>
    <property type="match status" value="1"/>
</dbReference>
<evidence type="ECO:0000256" key="4">
    <source>
        <dbReference type="ARBA" id="ARBA00023136"/>
    </source>
</evidence>
<dbReference type="InterPro" id="IPR036513">
    <property type="entry name" value="STAS_dom_sf"/>
</dbReference>
<evidence type="ECO:0000256" key="3">
    <source>
        <dbReference type="ARBA" id="ARBA00022989"/>
    </source>
</evidence>
<reference evidence="7" key="1">
    <citation type="submission" date="2020-12" db="EMBL/GenBank/DDBJ databases">
        <title>Metabolic potential, ecology and presence of endohyphal bacteria is reflected in genomic diversity of Mucoromycotina.</title>
        <authorList>
            <person name="Muszewska A."/>
            <person name="Okrasinska A."/>
            <person name="Steczkiewicz K."/>
            <person name="Drgas O."/>
            <person name="Orlowska M."/>
            <person name="Perlinska-Lenart U."/>
            <person name="Aleksandrzak-Piekarczyk T."/>
            <person name="Szatraj K."/>
            <person name="Zielenkiewicz U."/>
            <person name="Pilsyk S."/>
            <person name="Malc E."/>
            <person name="Mieczkowski P."/>
            <person name="Kruszewska J.S."/>
            <person name="Biernat P."/>
            <person name="Pawlowska J."/>
        </authorList>
    </citation>
    <scope>NUCLEOTIDE SEQUENCE</scope>
    <source>
        <strain evidence="7">CBS 226.32</strain>
    </source>
</reference>
<dbReference type="InterPro" id="IPR011547">
    <property type="entry name" value="SLC26A/SulP_dom"/>
</dbReference>
<dbReference type="GO" id="GO:0016020">
    <property type="term" value="C:membrane"/>
    <property type="evidence" value="ECO:0007669"/>
    <property type="project" value="UniProtKB-SubCell"/>
</dbReference>